<evidence type="ECO:0000313" key="1">
    <source>
        <dbReference type="EMBL" id="GBN57739.1"/>
    </source>
</evidence>
<reference evidence="1 2" key="1">
    <citation type="journal article" date="2019" name="Sci. Rep.">
        <title>Orb-weaving spider Araneus ventricosus genome elucidates the spidroin gene catalogue.</title>
        <authorList>
            <person name="Kono N."/>
            <person name="Nakamura H."/>
            <person name="Ohtoshi R."/>
            <person name="Moran D.A.P."/>
            <person name="Shinohara A."/>
            <person name="Yoshida Y."/>
            <person name="Fujiwara M."/>
            <person name="Mori M."/>
            <person name="Tomita M."/>
            <person name="Arakawa K."/>
        </authorList>
    </citation>
    <scope>NUCLEOTIDE SEQUENCE [LARGE SCALE GENOMIC DNA]</scope>
</reference>
<evidence type="ECO:0000313" key="2">
    <source>
        <dbReference type="Proteomes" id="UP000499080"/>
    </source>
</evidence>
<dbReference type="OrthoDB" id="7890494at2759"/>
<dbReference type="Proteomes" id="UP000499080">
    <property type="component" value="Unassembled WGS sequence"/>
</dbReference>
<organism evidence="1 2">
    <name type="scientific">Araneus ventricosus</name>
    <name type="common">Orbweaver spider</name>
    <name type="synonym">Epeira ventricosa</name>
    <dbReference type="NCBI Taxonomy" id="182803"/>
    <lineage>
        <taxon>Eukaryota</taxon>
        <taxon>Metazoa</taxon>
        <taxon>Ecdysozoa</taxon>
        <taxon>Arthropoda</taxon>
        <taxon>Chelicerata</taxon>
        <taxon>Arachnida</taxon>
        <taxon>Araneae</taxon>
        <taxon>Araneomorphae</taxon>
        <taxon>Entelegynae</taxon>
        <taxon>Araneoidea</taxon>
        <taxon>Araneidae</taxon>
        <taxon>Araneus</taxon>
    </lineage>
</organism>
<comment type="caution">
    <text evidence="1">The sequence shown here is derived from an EMBL/GenBank/DDBJ whole genome shotgun (WGS) entry which is preliminary data.</text>
</comment>
<proteinExistence type="predicted"/>
<protein>
    <submittedName>
        <fullName evidence="1">Uncharacterized protein</fullName>
    </submittedName>
</protein>
<keyword evidence="2" id="KW-1185">Reference proteome</keyword>
<dbReference type="EMBL" id="BGPR01012799">
    <property type="protein sequence ID" value="GBN57739.1"/>
    <property type="molecule type" value="Genomic_DNA"/>
</dbReference>
<accession>A0A4Y2Q2I9</accession>
<gene>
    <name evidence="1" type="ORF">AVEN_255025_1</name>
</gene>
<dbReference type="AlphaFoldDB" id="A0A4Y2Q2I9"/>
<sequence length="170" mass="19729">MAPRGCVFSPDNFCFICGEYTVKRQQRNISCFVKKVYFAYFKLKLGDQDKSWAPHKVCRRSEEDLRLRFKGKRNSFRVGIPMMWHEQQNHTTDCYFCSVDIRGFNTKNKKNIFYPNLISAIRPVPHTSDIPVPQPPSNLDHIRSVLSLHKISLLPMVVGQSSQIPPLDQN</sequence>
<name>A0A4Y2Q2I9_ARAVE</name>